<dbReference type="OrthoDB" id="9796880at2"/>
<dbReference type="Gene3D" id="1.10.150.120">
    <property type="entry name" value="[2Fe-2S]-binding domain"/>
    <property type="match status" value="1"/>
</dbReference>
<feature type="domain" description="2Fe-2S ferredoxin-type" evidence="7">
    <location>
        <begin position="4"/>
        <end position="80"/>
    </location>
</feature>
<keyword evidence="3" id="KW-0560">Oxidoreductase</keyword>
<dbReference type="AlphaFoldDB" id="A0A845L8J6"/>
<protein>
    <submittedName>
        <fullName evidence="8">2Fe-2S iron-sulfur cluster binding domain-containing protein</fullName>
    </submittedName>
</protein>
<dbReference type="NCBIfam" id="NF043084">
    <property type="entry name" value="XdhC_XDHase"/>
    <property type="match status" value="1"/>
</dbReference>
<reference evidence="8 9" key="1">
    <citation type="submission" date="2020-01" db="EMBL/GenBank/DDBJ databases">
        <title>Whole-genome sequence of Heliobacterium undosum DSM 13378.</title>
        <authorList>
            <person name="Kyndt J.A."/>
            <person name="Meyer T.E."/>
        </authorList>
    </citation>
    <scope>NUCLEOTIDE SEQUENCE [LARGE SCALE GENOMIC DNA]</scope>
    <source>
        <strain evidence="8 9">DSM 13378</strain>
    </source>
</reference>
<dbReference type="EMBL" id="WXEY01000009">
    <property type="protein sequence ID" value="MZP30048.1"/>
    <property type="molecule type" value="Genomic_DNA"/>
</dbReference>
<dbReference type="InterPro" id="IPR002888">
    <property type="entry name" value="2Fe-2S-bd"/>
</dbReference>
<evidence type="ECO:0000256" key="6">
    <source>
        <dbReference type="ARBA" id="ARBA00060707"/>
    </source>
</evidence>
<comment type="caution">
    <text evidence="8">The sequence shown here is derived from an EMBL/GenBank/DDBJ whole genome shotgun (WGS) entry which is preliminary data.</text>
</comment>
<keyword evidence="5" id="KW-0411">Iron-sulfur</keyword>
<dbReference type="PANTHER" id="PTHR44379:SF8">
    <property type="entry name" value="XANTHINE DEHYDROGENASE IRON-SULFUR-BINDING SUBUNIT XDHC-RELATED"/>
    <property type="match status" value="1"/>
</dbReference>
<dbReference type="GO" id="GO:0004854">
    <property type="term" value="F:xanthine dehydrogenase activity"/>
    <property type="evidence" value="ECO:0007669"/>
    <property type="project" value="InterPro"/>
</dbReference>
<dbReference type="Gene3D" id="3.10.20.30">
    <property type="match status" value="1"/>
</dbReference>
<dbReference type="CDD" id="cd00207">
    <property type="entry name" value="fer2"/>
    <property type="match status" value="1"/>
</dbReference>
<dbReference type="InterPro" id="IPR001041">
    <property type="entry name" value="2Fe-2S_ferredoxin-type"/>
</dbReference>
<evidence type="ECO:0000313" key="8">
    <source>
        <dbReference type="EMBL" id="MZP30048.1"/>
    </source>
</evidence>
<dbReference type="InterPro" id="IPR006058">
    <property type="entry name" value="2Fe2S_fd_BS"/>
</dbReference>
<evidence type="ECO:0000259" key="7">
    <source>
        <dbReference type="PROSITE" id="PS51085"/>
    </source>
</evidence>
<dbReference type="PROSITE" id="PS00197">
    <property type="entry name" value="2FE2S_FER_1"/>
    <property type="match status" value="1"/>
</dbReference>
<dbReference type="GO" id="GO:0006144">
    <property type="term" value="P:purine nucleobase metabolic process"/>
    <property type="evidence" value="ECO:0007669"/>
    <property type="project" value="InterPro"/>
</dbReference>
<dbReference type="Pfam" id="PF01799">
    <property type="entry name" value="Fer2_2"/>
    <property type="match status" value="1"/>
</dbReference>
<dbReference type="RefSeq" id="WP_161258580.1">
    <property type="nucleotide sequence ID" value="NZ_WXEY01000009.1"/>
</dbReference>
<dbReference type="InterPro" id="IPR036884">
    <property type="entry name" value="2Fe-2S-bd_dom_sf"/>
</dbReference>
<accession>A0A845L8J6</accession>
<dbReference type="InterPro" id="IPR012675">
    <property type="entry name" value="Beta-grasp_dom_sf"/>
</dbReference>
<dbReference type="InterPro" id="IPR051452">
    <property type="entry name" value="Diverse_Oxidoreductases"/>
</dbReference>
<evidence type="ECO:0000256" key="5">
    <source>
        <dbReference type="ARBA" id="ARBA00023014"/>
    </source>
</evidence>
<evidence type="ECO:0000256" key="1">
    <source>
        <dbReference type="ARBA" id="ARBA00022714"/>
    </source>
</evidence>
<keyword evidence="1" id="KW-0001">2Fe-2S</keyword>
<dbReference type="InterPro" id="IPR050033">
    <property type="entry name" value="XdhC_XDHase"/>
</dbReference>
<sequence>MAHKRINCTINGQKLSLEVEVGESLLEMLRSRLHLTGTKKGCGVGECGACTVLVDGEAIDSCLFLAVWADGKDIRTIEGEAKEGQLTKVQEAFVEEGAVQCGFCTPGFVMSVTALAEKGCNCDREGLKKELSGHMCRCTGYHNIINAAEKAMGEK</sequence>
<dbReference type="SUPFAM" id="SSF47741">
    <property type="entry name" value="CO dehydrogenase ISP C-domain like"/>
    <property type="match status" value="1"/>
</dbReference>
<dbReference type="FunFam" id="3.10.20.30:FF:000020">
    <property type="entry name" value="Xanthine dehydrogenase iron-sulfur subunit"/>
    <property type="match status" value="1"/>
</dbReference>
<comment type="pathway">
    <text evidence="6">Alkaloid degradation; nicotine degradation.</text>
</comment>
<dbReference type="Proteomes" id="UP000463470">
    <property type="component" value="Unassembled WGS sequence"/>
</dbReference>
<dbReference type="GO" id="GO:0046872">
    <property type="term" value="F:metal ion binding"/>
    <property type="evidence" value="ECO:0007669"/>
    <property type="project" value="UniProtKB-KW"/>
</dbReference>
<proteinExistence type="predicted"/>
<evidence type="ECO:0000256" key="3">
    <source>
        <dbReference type="ARBA" id="ARBA00023002"/>
    </source>
</evidence>
<dbReference type="PROSITE" id="PS51085">
    <property type="entry name" value="2FE2S_FER_2"/>
    <property type="match status" value="1"/>
</dbReference>
<name>A0A845L8J6_9FIRM</name>
<evidence type="ECO:0000256" key="2">
    <source>
        <dbReference type="ARBA" id="ARBA00022723"/>
    </source>
</evidence>
<evidence type="ECO:0000313" key="9">
    <source>
        <dbReference type="Proteomes" id="UP000463470"/>
    </source>
</evidence>
<organism evidence="8 9">
    <name type="scientific">Heliomicrobium undosum</name>
    <dbReference type="NCBI Taxonomy" id="121734"/>
    <lineage>
        <taxon>Bacteria</taxon>
        <taxon>Bacillati</taxon>
        <taxon>Bacillota</taxon>
        <taxon>Clostridia</taxon>
        <taxon>Eubacteriales</taxon>
        <taxon>Heliobacteriaceae</taxon>
        <taxon>Heliomicrobium</taxon>
    </lineage>
</organism>
<keyword evidence="2" id="KW-0479">Metal-binding</keyword>
<dbReference type="PANTHER" id="PTHR44379">
    <property type="entry name" value="OXIDOREDUCTASE WITH IRON-SULFUR SUBUNIT"/>
    <property type="match status" value="1"/>
</dbReference>
<keyword evidence="4" id="KW-0408">Iron</keyword>
<gene>
    <name evidence="8" type="ORF">GTO91_10055</name>
</gene>
<dbReference type="InterPro" id="IPR036010">
    <property type="entry name" value="2Fe-2S_ferredoxin-like_sf"/>
</dbReference>
<keyword evidence="9" id="KW-1185">Reference proteome</keyword>
<dbReference type="GO" id="GO:0051537">
    <property type="term" value="F:2 iron, 2 sulfur cluster binding"/>
    <property type="evidence" value="ECO:0007669"/>
    <property type="project" value="UniProtKB-KW"/>
</dbReference>
<evidence type="ECO:0000256" key="4">
    <source>
        <dbReference type="ARBA" id="ARBA00023004"/>
    </source>
</evidence>
<dbReference type="SUPFAM" id="SSF54292">
    <property type="entry name" value="2Fe-2S ferredoxin-like"/>
    <property type="match status" value="1"/>
</dbReference>
<dbReference type="Pfam" id="PF00111">
    <property type="entry name" value="Fer2"/>
    <property type="match status" value="1"/>
</dbReference>